<accession>V5Q7Y1</accession>
<evidence type="ECO:0000313" key="2">
    <source>
        <dbReference type="Proteomes" id="UP000018624"/>
    </source>
</evidence>
<proteinExistence type="predicted"/>
<dbReference type="InterPro" id="IPR036630">
    <property type="entry name" value="Head_decoration_D_sf"/>
</dbReference>
<organism evidence="1 2">
    <name type="scientific">Xylella phage Salvo</name>
    <dbReference type="NCBI Taxonomy" id="1415147"/>
    <lineage>
        <taxon>Viruses</taxon>
        <taxon>Duplodnaviria</taxon>
        <taxon>Heunggongvirae</taxon>
        <taxon>Uroviricota</taxon>
        <taxon>Caudoviricetes</taxon>
        <taxon>Casjensviridae</taxon>
        <taxon>Salvovirus</taxon>
        <taxon>Salvovirus salvo</taxon>
    </lineage>
</organism>
<evidence type="ECO:0000313" key="1">
    <source>
        <dbReference type="EMBL" id="AHB12257.1"/>
    </source>
</evidence>
<dbReference type="Gene3D" id="2.40.300.10">
    <property type="entry name" value="Head decoration protein D"/>
    <property type="match status" value="1"/>
</dbReference>
<dbReference type="EMBL" id="KF626668">
    <property type="protein sequence ID" value="AHB12257.1"/>
    <property type="molecule type" value="Genomic_DNA"/>
</dbReference>
<protein>
    <submittedName>
        <fullName evidence="1">Decorator protein</fullName>
    </submittedName>
</protein>
<dbReference type="SUPFAM" id="SSF51274">
    <property type="entry name" value="Head decoration protein D (gpD, major capsid protein D)"/>
    <property type="match status" value="1"/>
</dbReference>
<dbReference type="Proteomes" id="UP000018624">
    <property type="component" value="Segment"/>
</dbReference>
<dbReference type="OrthoDB" id="33319at10239"/>
<reference evidence="1 2" key="1">
    <citation type="journal article" date="2014" name="J. Bacteriol.">
        <title>Characterization of novel virulent broad-host-range phages of Xylella fastidiosa and Xanthomonas.</title>
        <authorList>
            <person name="Ahern S.J."/>
            <person name="Das M."/>
            <person name="Bhowmick T.S."/>
            <person name="Young R."/>
            <person name="Gonzalez C.F."/>
        </authorList>
    </citation>
    <scope>NUCLEOTIDE SEQUENCE [LARGE SCALE GENOMIC DNA]</scope>
</reference>
<dbReference type="InterPro" id="IPR004195">
    <property type="entry name" value="Head_decoration_D"/>
</dbReference>
<name>V5Q7Y1_9CAUD</name>
<keyword evidence="2" id="KW-1185">Reference proteome</keyword>
<dbReference type="Pfam" id="PF02924">
    <property type="entry name" value="HDPD"/>
    <property type="match status" value="1"/>
</dbReference>
<sequence length="137" mass="13799">MTNFGPIAGYVARTDTNSIQLYAGEADIVSTQGALVTGVAYVGGQVLGRVTASGLFAKHDPAATDGSENAIAILAYDVATPTAGKKEAIYVGGVFNMEALTFNAATNTDALKAAAFDGTNIVAQKLYGNPPAGSGPV</sequence>
<gene>
    <name evidence="1" type="ORF">Salvo_57</name>
</gene>